<protein>
    <submittedName>
        <fullName evidence="2">Uncharacterized protein</fullName>
    </submittedName>
</protein>
<organism evidence="2">
    <name type="scientific">Trichuris suis</name>
    <name type="common">pig whipworm</name>
    <dbReference type="NCBI Taxonomy" id="68888"/>
    <lineage>
        <taxon>Eukaryota</taxon>
        <taxon>Metazoa</taxon>
        <taxon>Ecdysozoa</taxon>
        <taxon>Nematoda</taxon>
        <taxon>Enoplea</taxon>
        <taxon>Dorylaimia</taxon>
        <taxon>Trichinellida</taxon>
        <taxon>Trichuridae</taxon>
        <taxon>Trichuris</taxon>
    </lineage>
</organism>
<sequence>MLSNILTSRSHTNPEFLQPSGFGKGKLPSNQKSHLKKRSRAQFVLKRANDHLRSDRTISLRTIVRRAPELFRLMGT</sequence>
<evidence type="ECO:0000256" key="1">
    <source>
        <dbReference type="SAM" id="MobiDB-lite"/>
    </source>
</evidence>
<dbReference type="AlphaFoldDB" id="A0A085N2F1"/>
<gene>
    <name evidence="2" type="ORF">M514_24179</name>
</gene>
<name>A0A085N2F1_9BILA</name>
<evidence type="ECO:0000313" key="2">
    <source>
        <dbReference type="EMBL" id="KFD63647.1"/>
    </source>
</evidence>
<dbReference type="Proteomes" id="UP000030758">
    <property type="component" value="Unassembled WGS sequence"/>
</dbReference>
<feature type="compositionally biased region" description="Polar residues" evidence="1">
    <location>
        <begin position="1"/>
        <end position="15"/>
    </location>
</feature>
<accession>A0A085N2F1</accession>
<proteinExistence type="predicted"/>
<feature type="region of interest" description="Disordered" evidence="1">
    <location>
        <begin position="1"/>
        <end position="38"/>
    </location>
</feature>
<dbReference type="EMBL" id="KL367569">
    <property type="protein sequence ID" value="KFD63647.1"/>
    <property type="molecule type" value="Genomic_DNA"/>
</dbReference>
<reference evidence="2" key="1">
    <citation type="journal article" date="2014" name="Nat. Genet.">
        <title>Genome and transcriptome of the porcine whipworm Trichuris suis.</title>
        <authorList>
            <person name="Jex A.R."/>
            <person name="Nejsum P."/>
            <person name="Schwarz E.M."/>
            <person name="Hu L."/>
            <person name="Young N.D."/>
            <person name="Hall R.S."/>
            <person name="Korhonen P.K."/>
            <person name="Liao S."/>
            <person name="Thamsborg S."/>
            <person name="Xia J."/>
            <person name="Xu P."/>
            <person name="Wang S."/>
            <person name="Scheerlinck J.P."/>
            <person name="Hofmann A."/>
            <person name="Sternberg P.W."/>
            <person name="Wang J."/>
            <person name="Gasser R.B."/>
        </authorList>
    </citation>
    <scope>NUCLEOTIDE SEQUENCE [LARGE SCALE GENOMIC DNA]</scope>
    <source>
        <strain evidence="2">DCEP-RM93F</strain>
    </source>
</reference>